<accession>A0ABT2Y536</accession>
<keyword evidence="3" id="KW-1185">Reference proteome</keyword>
<evidence type="ECO:0000259" key="1">
    <source>
        <dbReference type="PROSITE" id="PS51332"/>
    </source>
</evidence>
<dbReference type="CDD" id="cd02065">
    <property type="entry name" value="B12-binding_like"/>
    <property type="match status" value="1"/>
</dbReference>
<feature type="domain" description="B12-binding" evidence="1">
    <location>
        <begin position="93"/>
        <end position="212"/>
    </location>
</feature>
<protein>
    <submittedName>
        <fullName evidence="2">Cobalamin-dependent protein</fullName>
    </submittedName>
</protein>
<proteinExistence type="predicted"/>
<dbReference type="SUPFAM" id="SSF52242">
    <property type="entry name" value="Cobalamin (vitamin B12)-binding domain"/>
    <property type="match status" value="1"/>
</dbReference>
<dbReference type="PROSITE" id="PS51332">
    <property type="entry name" value="B12_BINDING"/>
    <property type="match status" value="1"/>
</dbReference>
<organism evidence="2 3">
    <name type="scientific">Paracholeplasma manati</name>
    <dbReference type="NCBI Taxonomy" id="591373"/>
    <lineage>
        <taxon>Bacteria</taxon>
        <taxon>Bacillati</taxon>
        <taxon>Mycoplasmatota</taxon>
        <taxon>Mollicutes</taxon>
        <taxon>Acholeplasmatales</taxon>
        <taxon>Acholeplasmataceae</taxon>
        <taxon>Paracholeplasma</taxon>
    </lineage>
</organism>
<gene>
    <name evidence="2" type="ORF">N7548_03330</name>
</gene>
<dbReference type="RefSeq" id="WP_263608007.1">
    <property type="nucleotide sequence ID" value="NZ_JAOVQM010000002.1"/>
</dbReference>
<evidence type="ECO:0000313" key="2">
    <source>
        <dbReference type="EMBL" id="MCV2231854.1"/>
    </source>
</evidence>
<evidence type="ECO:0000313" key="3">
    <source>
        <dbReference type="Proteomes" id="UP001177160"/>
    </source>
</evidence>
<dbReference type="InterPro" id="IPR036724">
    <property type="entry name" value="Cobalamin-bd_sf"/>
</dbReference>
<name>A0ABT2Y536_9MOLU</name>
<dbReference type="Proteomes" id="UP001177160">
    <property type="component" value="Unassembled WGS sequence"/>
</dbReference>
<sequence>MNPYYPAFLKLVNEENKDEAMLYVQNLLKEKKIELYELYDFFLRPVLNEFECTFEDEEICIWKEHVRTSIVRTILESTYPYLIEAKKSVQKNNQKVVVVCPSEEFHEVGAIIVTNYFSLAGFDAQYIGANTPKNDIISAVKALKPDYLAISVTNYYNLVVTKQITEQVKGLYPNVKIIVGGNAFNKPGALDHLVYDYHLTHKDDIFKLGGNH</sequence>
<dbReference type="EMBL" id="JAOVQM010000002">
    <property type="protein sequence ID" value="MCV2231854.1"/>
    <property type="molecule type" value="Genomic_DNA"/>
</dbReference>
<comment type="caution">
    <text evidence="2">The sequence shown here is derived from an EMBL/GenBank/DDBJ whole genome shotgun (WGS) entry which is preliminary data.</text>
</comment>
<dbReference type="InterPro" id="IPR006158">
    <property type="entry name" value="Cobalamin-bd"/>
</dbReference>
<dbReference type="Gene3D" id="3.40.50.280">
    <property type="entry name" value="Cobalamin-binding domain"/>
    <property type="match status" value="1"/>
</dbReference>
<dbReference type="Pfam" id="PF02310">
    <property type="entry name" value="B12-binding"/>
    <property type="match status" value="1"/>
</dbReference>
<reference evidence="2" key="1">
    <citation type="submission" date="2022-09" db="EMBL/GenBank/DDBJ databases">
        <title>Novel Mycoplasma species identified in domestic and wild animals.</title>
        <authorList>
            <person name="Volokhov D.V."/>
            <person name="Furtak V.A."/>
            <person name="Zagorodnyaya T.A."/>
        </authorList>
    </citation>
    <scope>NUCLEOTIDE SEQUENCE</scope>
    <source>
        <strain evidence="2">Oakley</strain>
    </source>
</reference>